<accession>A0A6A6YKA1</accession>
<dbReference type="GO" id="GO:0005634">
    <property type="term" value="C:nucleus"/>
    <property type="evidence" value="ECO:0007669"/>
    <property type="project" value="UniProtKB-UniRule"/>
</dbReference>
<proteinExistence type="predicted"/>
<dbReference type="RefSeq" id="XP_033575349.1">
    <property type="nucleotide sequence ID" value="XM_033725670.1"/>
</dbReference>
<dbReference type="OrthoDB" id="5550281at2759"/>
<dbReference type="Proteomes" id="UP000504636">
    <property type="component" value="Unplaced"/>
</dbReference>
<dbReference type="SUPFAM" id="SSF47095">
    <property type="entry name" value="HMG-box"/>
    <property type="match status" value="1"/>
</dbReference>
<evidence type="ECO:0000259" key="4">
    <source>
        <dbReference type="PROSITE" id="PS50118"/>
    </source>
</evidence>
<dbReference type="InterPro" id="IPR036910">
    <property type="entry name" value="HMG_box_dom_sf"/>
</dbReference>
<dbReference type="SMART" id="SM00398">
    <property type="entry name" value="HMG"/>
    <property type="match status" value="1"/>
</dbReference>
<reference evidence="5 7" key="1">
    <citation type="journal article" date="2020" name="Stud. Mycol.">
        <title>101 Dothideomycetes genomes: a test case for predicting lifestyles and emergence of pathogens.</title>
        <authorList>
            <person name="Haridas S."/>
            <person name="Albert R."/>
            <person name="Binder M."/>
            <person name="Bloem J."/>
            <person name="Labutti K."/>
            <person name="Salamov A."/>
            <person name="Andreopoulos B."/>
            <person name="Baker S."/>
            <person name="Barry K."/>
            <person name="Bills G."/>
            <person name="Bluhm B."/>
            <person name="Cannon C."/>
            <person name="Castanera R."/>
            <person name="Culley D."/>
            <person name="Daum C."/>
            <person name="Ezra D."/>
            <person name="Gonzalez J."/>
            <person name="Henrissat B."/>
            <person name="Kuo A."/>
            <person name="Liang C."/>
            <person name="Lipzen A."/>
            <person name="Lutzoni F."/>
            <person name="Magnuson J."/>
            <person name="Mondo S."/>
            <person name="Nolan M."/>
            <person name="Ohm R."/>
            <person name="Pangilinan J."/>
            <person name="Park H.-J."/>
            <person name="Ramirez L."/>
            <person name="Alfaro M."/>
            <person name="Sun H."/>
            <person name="Tritt A."/>
            <person name="Yoshinaga Y."/>
            <person name="Zwiers L.-H."/>
            <person name="Turgeon B."/>
            <person name="Goodwin S."/>
            <person name="Spatafora J."/>
            <person name="Crous P."/>
            <person name="Grigoriev I."/>
        </authorList>
    </citation>
    <scope>NUCLEOTIDE SEQUENCE</scope>
    <source>
        <strain evidence="5 7">CBS 304.34</strain>
    </source>
</reference>
<feature type="domain" description="HMG box" evidence="4">
    <location>
        <begin position="105"/>
        <end position="180"/>
    </location>
</feature>
<organism evidence="5">
    <name type="scientific">Mytilinidion resinicola</name>
    <dbReference type="NCBI Taxonomy" id="574789"/>
    <lineage>
        <taxon>Eukaryota</taxon>
        <taxon>Fungi</taxon>
        <taxon>Dikarya</taxon>
        <taxon>Ascomycota</taxon>
        <taxon>Pezizomycotina</taxon>
        <taxon>Dothideomycetes</taxon>
        <taxon>Pleosporomycetidae</taxon>
        <taxon>Mytilinidiales</taxon>
        <taxon>Mytilinidiaceae</taxon>
        <taxon>Mytilinidion</taxon>
    </lineage>
</organism>
<dbReference type="PROSITE" id="PS50118">
    <property type="entry name" value="HMG_BOX_2"/>
    <property type="match status" value="1"/>
</dbReference>
<dbReference type="AlphaFoldDB" id="A0A6A6YKA1"/>
<evidence type="ECO:0000313" key="5">
    <source>
        <dbReference type="EMBL" id="KAF2808385.1"/>
    </source>
</evidence>
<feature type="region of interest" description="Disordered" evidence="3">
    <location>
        <begin position="189"/>
        <end position="342"/>
    </location>
</feature>
<keyword evidence="6" id="KW-1185">Reference proteome</keyword>
<dbReference type="EMBL" id="MU003703">
    <property type="protein sequence ID" value="KAF2808385.1"/>
    <property type="molecule type" value="Genomic_DNA"/>
</dbReference>
<reference evidence="7" key="2">
    <citation type="submission" date="2020-04" db="EMBL/GenBank/DDBJ databases">
        <authorList>
            <consortium name="NCBI Genome Project"/>
        </authorList>
    </citation>
    <scope>NUCLEOTIDE SEQUENCE</scope>
    <source>
        <strain evidence="7">CBS 304.34</strain>
    </source>
</reference>
<reference evidence="7" key="3">
    <citation type="submission" date="2025-04" db="UniProtKB">
        <authorList>
            <consortium name="RefSeq"/>
        </authorList>
    </citation>
    <scope>IDENTIFICATION</scope>
    <source>
        <strain evidence="7">CBS 304.34</strain>
    </source>
</reference>
<dbReference type="InterPro" id="IPR009071">
    <property type="entry name" value="HMG_box_dom"/>
</dbReference>
<evidence type="ECO:0000256" key="3">
    <source>
        <dbReference type="SAM" id="MobiDB-lite"/>
    </source>
</evidence>
<keyword evidence="2" id="KW-0539">Nucleus</keyword>
<dbReference type="InterPro" id="IPR050342">
    <property type="entry name" value="HMGB"/>
</dbReference>
<dbReference type="GeneID" id="54466563"/>
<dbReference type="PANTHER" id="PTHR48112:SF22">
    <property type="entry name" value="MITOCHONDRIAL TRANSCRIPTION FACTOR A, ISOFORM B"/>
    <property type="match status" value="1"/>
</dbReference>
<dbReference type="Gene3D" id="1.10.30.10">
    <property type="entry name" value="High mobility group box domain"/>
    <property type="match status" value="1"/>
</dbReference>
<feature type="compositionally biased region" description="Basic residues" evidence="3">
    <location>
        <begin position="329"/>
        <end position="342"/>
    </location>
</feature>
<dbReference type="PANTHER" id="PTHR48112">
    <property type="entry name" value="HIGH MOBILITY GROUP PROTEIN DSP1"/>
    <property type="match status" value="1"/>
</dbReference>
<feature type="compositionally biased region" description="Basic and acidic residues" evidence="3">
    <location>
        <begin position="297"/>
        <end position="307"/>
    </location>
</feature>
<gene>
    <name evidence="5 7" type="ORF">BDZ99DRAFT_521941</name>
</gene>
<dbReference type="GO" id="GO:0003677">
    <property type="term" value="F:DNA binding"/>
    <property type="evidence" value="ECO:0007669"/>
    <property type="project" value="UniProtKB-UniRule"/>
</dbReference>
<evidence type="ECO:0000313" key="7">
    <source>
        <dbReference type="RefSeq" id="XP_033575349.1"/>
    </source>
</evidence>
<evidence type="ECO:0000313" key="6">
    <source>
        <dbReference type="Proteomes" id="UP000504636"/>
    </source>
</evidence>
<dbReference type="Pfam" id="PF00505">
    <property type="entry name" value="HMG_box"/>
    <property type="match status" value="1"/>
</dbReference>
<feature type="DNA-binding region" description="HMG box" evidence="2">
    <location>
        <begin position="105"/>
        <end position="180"/>
    </location>
</feature>
<name>A0A6A6YKA1_9PEZI</name>
<evidence type="ECO:0000256" key="1">
    <source>
        <dbReference type="ARBA" id="ARBA00023125"/>
    </source>
</evidence>
<feature type="compositionally biased region" description="Pro residues" evidence="3">
    <location>
        <begin position="224"/>
        <end position="233"/>
    </location>
</feature>
<protein>
    <recommendedName>
        <fullName evidence="4">HMG box domain-containing protein</fullName>
    </recommendedName>
</protein>
<keyword evidence="1 2" id="KW-0238">DNA-binding</keyword>
<feature type="region of interest" description="Disordered" evidence="3">
    <location>
        <begin position="77"/>
        <end position="108"/>
    </location>
</feature>
<sequence>MAKEKAKDKKDGELMIPLEQFRRTREVMLATLNDLQGNLQQVQSGLQNMITVYLRHSASVLDGNSGALEDLMLEGPIGATGEASAPEKKRGRPKKDKKDKDPNAPKRPLTAAFLYSQQARAIVRQDLEKQLNPGDKLEGNAVNHELNRRWAEMPEDEKELWRDSYRDSMKVYNAEVAEYNKKKGIQHSVPALEGEIDDADAGAIPSDMEASSSDDSDEDSPNRPKAPTPPFVTPKPNKRQKAAKTNGVAPTPILPASTTTMRSTVPIPIPHRATSVKPPGTASPAVENGKVKSKKIKEKEPSPEESKKKRARRNVADEDEGTVAQEPPKKKRDHRKKKDATA</sequence>
<evidence type="ECO:0000256" key="2">
    <source>
        <dbReference type="PROSITE-ProRule" id="PRU00267"/>
    </source>
</evidence>